<keyword evidence="1" id="KW-0378">Hydrolase</keyword>
<comment type="caution">
    <text evidence="1">The sequence shown here is derived from an EMBL/GenBank/DDBJ whole genome shotgun (WGS) entry which is preliminary data.</text>
</comment>
<organism evidence="1 2">
    <name type="scientific">Portunus trituberculatus</name>
    <name type="common">Swimming crab</name>
    <name type="synonym">Neptunus trituberculatus</name>
    <dbReference type="NCBI Taxonomy" id="210409"/>
    <lineage>
        <taxon>Eukaryota</taxon>
        <taxon>Metazoa</taxon>
        <taxon>Ecdysozoa</taxon>
        <taxon>Arthropoda</taxon>
        <taxon>Crustacea</taxon>
        <taxon>Multicrustacea</taxon>
        <taxon>Malacostraca</taxon>
        <taxon>Eumalacostraca</taxon>
        <taxon>Eucarida</taxon>
        <taxon>Decapoda</taxon>
        <taxon>Pleocyemata</taxon>
        <taxon>Brachyura</taxon>
        <taxon>Eubrachyura</taxon>
        <taxon>Portunoidea</taxon>
        <taxon>Portunidae</taxon>
        <taxon>Portuninae</taxon>
        <taxon>Portunus</taxon>
    </lineage>
</organism>
<sequence>MEKQLCEINKVAKTERDLFIRNRTCTFNSKDHIGVLVEEMVPEHSCLVFCPTKLWSENEALNICKVLPKKLKQVSAL</sequence>
<dbReference type="Proteomes" id="UP000324222">
    <property type="component" value="Unassembled WGS sequence"/>
</dbReference>
<accession>A0A5B7JS68</accession>
<evidence type="ECO:0000313" key="2">
    <source>
        <dbReference type="Proteomes" id="UP000324222"/>
    </source>
</evidence>
<proteinExistence type="predicted"/>
<gene>
    <name evidence="1" type="primary">HELQ_4</name>
    <name evidence="1" type="ORF">E2C01_091220</name>
</gene>
<keyword evidence="2" id="KW-1185">Reference proteome</keyword>
<keyword evidence="1" id="KW-0067">ATP-binding</keyword>
<keyword evidence="1" id="KW-0347">Helicase</keyword>
<reference evidence="1 2" key="1">
    <citation type="submission" date="2019-05" db="EMBL/GenBank/DDBJ databases">
        <title>Another draft genome of Portunus trituberculatus and its Hox gene families provides insights of decapod evolution.</title>
        <authorList>
            <person name="Jeong J.-H."/>
            <person name="Song I."/>
            <person name="Kim S."/>
            <person name="Choi T."/>
            <person name="Kim D."/>
            <person name="Ryu S."/>
            <person name="Kim W."/>
        </authorList>
    </citation>
    <scope>NUCLEOTIDE SEQUENCE [LARGE SCALE GENOMIC DNA]</scope>
    <source>
        <tissue evidence="1">Muscle</tissue>
    </source>
</reference>
<dbReference type="EMBL" id="VSRR010104193">
    <property type="protein sequence ID" value="MPC95987.1"/>
    <property type="molecule type" value="Genomic_DNA"/>
</dbReference>
<name>A0A5B7JS68_PORTR</name>
<dbReference type="GO" id="GO:0004386">
    <property type="term" value="F:helicase activity"/>
    <property type="evidence" value="ECO:0007669"/>
    <property type="project" value="UniProtKB-KW"/>
</dbReference>
<dbReference type="OrthoDB" id="2320933at2759"/>
<keyword evidence="1" id="KW-0547">Nucleotide-binding</keyword>
<dbReference type="AlphaFoldDB" id="A0A5B7JS68"/>
<protein>
    <submittedName>
        <fullName evidence="1">Helicase POLQ-like</fullName>
    </submittedName>
</protein>
<evidence type="ECO:0000313" key="1">
    <source>
        <dbReference type="EMBL" id="MPC95987.1"/>
    </source>
</evidence>